<comment type="caution">
    <text evidence="7">The sequence shown here is derived from an EMBL/GenBank/DDBJ whole genome shotgun (WGS) entry which is preliminary data.</text>
</comment>
<dbReference type="Gene3D" id="3.30.700.10">
    <property type="entry name" value="Glycoprotein, Type 4 Pilin"/>
    <property type="match status" value="1"/>
</dbReference>
<evidence type="ECO:0000256" key="5">
    <source>
        <dbReference type="ARBA" id="ARBA00023136"/>
    </source>
</evidence>
<dbReference type="SUPFAM" id="SSF54523">
    <property type="entry name" value="Pili subunits"/>
    <property type="match status" value="1"/>
</dbReference>
<feature type="transmembrane region" description="Helical" evidence="6">
    <location>
        <begin position="12"/>
        <end position="33"/>
    </location>
</feature>
<dbReference type="Pfam" id="PF07963">
    <property type="entry name" value="N_methyl"/>
    <property type="match status" value="1"/>
</dbReference>
<dbReference type="GO" id="GO:0015628">
    <property type="term" value="P:protein secretion by the type II secretion system"/>
    <property type="evidence" value="ECO:0007669"/>
    <property type="project" value="InterPro"/>
</dbReference>
<keyword evidence="3 6" id="KW-0812">Transmembrane</keyword>
<dbReference type="PANTHER" id="PTHR30093:SF44">
    <property type="entry name" value="TYPE II SECRETION SYSTEM CORE PROTEIN G"/>
    <property type="match status" value="1"/>
</dbReference>
<gene>
    <name evidence="7" type="ORF">CVV64_07315</name>
</gene>
<dbReference type="GO" id="GO:0016020">
    <property type="term" value="C:membrane"/>
    <property type="evidence" value="ECO:0007669"/>
    <property type="project" value="UniProtKB-SubCell"/>
</dbReference>
<proteinExistence type="predicted"/>
<keyword evidence="4 6" id="KW-1133">Transmembrane helix</keyword>
<protein>
    <recommendedName>
        <fullName evidence="9">Type II secretion system protein GspG C-terminal domain-containing protein</fullName>
    </recommendedName>
</protein>
<dbReference type="InterPro" id="IPR012902">
    <property type="entry name" value="N_methyl_site"/>
</dbReference>
<dbReference type="AlphaFoldDB" id="A0A2N1PQS7"/>
<evidence type="ECO:0000256" key="4">
    <source>
        <dbReference type="ARBA" id="ARBA00022989"/>
    </source>
</evidence>
<dbReference type="NCBIfam" id="TIGR02532">
    <property type="entry name" value="IV_pilin_GFxxxE"/>
    <property type="match status" value="1"/>
</dbReference>
<evidence type="ECO:0000313" key="7">
    <source>
        <dbReference type="EMBL" id="PKK90684.1"/>
    </source>
</evidence>
<dbReference type="InterPro" id="IPR045584">
    <property type="entry name" value="Pilin-like"/>
</dbReference>
<dbReference type="PRINTS" id="PR00813">
    <property type="entry name" value="BCTERIALGSPG"/>
</dbReference>
<name>A0A2N1PQS7_9BACT</name>
<dbReference type="Proteomes" id="UP000233256">
    <property type="component" value="Unassembled WGS sequence"/>
</dbReference>
<reference evidence="7 8" key="1">
    <citation type="journal article" date="2017" name="ISME J.">
        <title>Potential for microbial H2 and metal transformations associated with novel bacteria and archaea in deep terrestrial subsurface sediments.</title>
        <authorList>
            <person name="Hernsdorf A.W."/>
            <person name="Amano Y."/>
            <person name="Miyakawa K."/>
            <person name="Ise K."/>
            <person name="Suzuki Y."/>
            <person name="Anantharaman K."/>
            <person name="Probst A."/>
            <person name="Burstein D."/>
            <person name="Thomas B.C."/>
            <person name="Banfield J.F."/>
        </authorList>
    </citation>
    <scope>NUCLEOTIDE SEQUENCE [LARGE SCALE GENOMIC DNA]</scope>
    <source>
        <strain evidence="7">HGW-Wallbacteria-1</strain>
    </source>
</reference>
<evidence type="ECO:0000256" key="6">
    <source>
        <dbReference type="SAM" id="Phobius"/>
    </source>
</evidence>
<evidence type="ECO:0000256" key="1">
    <source>
        <dbReference type="ARBA" id="ARBA00004167"/>
    </source>
</evidence>
<dbReference type="GO" id="GO:0015627">
    <property type="term" value="C:type II protein secretion system complex"/>
    <property type="evidence" value="ECO:0007669"/>
    <property type="project" value="InterPro"/>
</dbReference>
<keyword evidence="5 6" id="KW-0472">Membrane</keyword>
<evidence type="ECO:0000313" key="8">
    <source>
        <dbReference type="Proteomes" id="UP000233256"/>
    </source>
</evidence>
<dbReference type="PANTHER" id="PTHR30093">
    <property type="entry name" value="GENERAL SECRETION PATHWAY PROTEIN G"/>
    <property type="match status" value="1"/>
</dbReference>
<organism evidence="7 8">
    <name type="scientific">Candidatus Wallbacteria bacterium HGW-Wallbacteria-1</name>
    <dbReference type="NCBI Taxonomy" id="2013854"/>
    <lineage>
        <taxon>Bacteria</taxon>
        <taxon>Candidatus Walliibacteriota</taxon>
    </lineage>
</organism>
<dbReference type="InterPro" id="IPR000983">
    <property type="entry name" value="Bac_GSPG_pilin"/>
</dbReference>
<evidence type="ECO:0000256" key="2">
    <source>
        <dbReference type="ARBA" id="ARBA00022481"/>
    </source>
</evidence>
<accession>A0A2N1PQS7</accession>
<evidence type="ECO:0008006" key="9">
    <source>
        <dbReference type="Google" id="ProtNLM"/>
    </source>
</evidence>
<sequence length="141" mass="15421">MPQTKKSRGFTLVEIMVVISVIGVLSSVGGNYFMSSSKRATMRACQENLKILNKAVELYNFDHGTYPAQSDWQISLVPYFQNKSVPSCPKSGLYVPAINSESGQIVEFYCTIHGRFTGSEVQLGNVGGANMTPPVPDIPVR</sequence>
<keyword evidence="2" id="KW-0488">Methylation</keyword>
<comment type="subcellular location">
    <subcellularLocation>
        <location evidence="1">Membrane</location>
        <topology evidence="1">Single-pass membrane protein</topology>
    </subcellularLocation>
</comment>
<dbReference type="EMBL" id="PGXC01000004">
    <property type="protein sequence ID" value="PKK90684.1"/>
    <property type="molecule type" value="Genomic_DNA"/>
</dbReference>
<evidence type="ECO:0000256" key="3">
    <source>
        <dbReference type="ARBA" id="ARBA00022692"/>
    </source>
</evidence>